<dbReference type="InterPro" id="IPR036102">
    <property type="entry name" value="OsmC/Ohrsf"/>
</dbReference>
<dbReference type="PANTHER" id="PTHR34352">
    <property type="entry name" value="PROTEIN YHFA"/>
    <property type="match status" value="1"/>
</dbReference>
<dbReference type="SUPFAM" id="SSF82784">
    <property type="entry name" value="OsmC-like"/>
    <property type="match status" value="1"/>
</dbReference>
<dbReference type="InterPro" id="IPR003718">
    <property type="entry name" value="OsmC/Ohr_fam"/>
</dbReference>
<sequence length="143" mass="15726">MDKSKELQASIRLVNDKLQFDGTVEGNAPVAIDYIAPLGDDAGYTSLELLLLSLSSCVGSAVLTFLRRMNKSITGCEIQSHGKRHEEHPTGFSHIVVDIRLQSPDVSDDDMAKVIALAEDKYCPVYAMVKGNTDVDIQFRINK</sequence>
<dbReference type="Gene3D" id="3.30.300.20">
    <property type="match status" value="1"/>
</dbReference>
<reference evidence="2" key="1">
    <citation type="submission" date="2019-08" db="EMBL/GenBank/DDBJ databases">
        <authorList>
            <person name="Kucharzyk K."/>
            <person name="Murdoch R.W."/>
            <person name="Higgins S."/>
            <person name="Loffler F."/>
        </authorList>
    </citation>
    <scope>NUCLEOTIDE SEQUENCE</scope>
</reference>
<keyword evidence="1" id="KW-1133">Transmembrane helix</keyword>
<dbReference type="AlphaFoldDB" id="A0A644X4B6"/>
<dbReference type="InterPro" id="IPR015946">
    <property type="entry name" value="KH_dom-like_a/b"/>
</dbReference>
<name>A0A644X4B6_9ZZZZ</name>
<evidence type="ECO:0000313" key="2">
    <source>
        <dbReference type="EMBL" id="MPM10879.1"/>
    </source>
</evidence>
<evidence type="ECO:0000256" key="1">
    <source>
        <dbReference type="SAM" id="Phobius"/>
    </source>
</evidence>
<keyword evidence="1" id="KW-0812">Transmembrane</keyword>
<feature type="transmembrane region" description="Helical" evidence="1">
    <location>
        <begin position="49"/>
        <end position="66"/>
    </location>
</feature>
<accession>A0A644X4B6</accession>
<gene>
    <name evidence="2" type="primary">yhfA_7</name>
    <name evidence="2" type="ORF">SDC9_57216</name>
</gene>
<organism evidence="2">
    <name type="scientific">bioreactor metagenome</name>
    <dbReference type="NCBI Taxonomy" id="1076179"/>
    <lineage>
        <taxon>unclassified sequences</taxon>
        <taxon>metagenomes</taxon>
        <taxon>ecological metagenomes</taxon>
    </lineage>
</organism>
<protein>
    <submittedName>
        <fullName evidence="2">Protein YhfA</fullName>
    </submittedName>
</protein>
<dbReference type="EMBL" id="VSSQ01001753">
    <property type="protein sequence ID" value="MPM10879.1"/>
    <property type="molecule type" value="Genomic_DNA"/>
</dbReference>
<dbReference type="Pfam" id="PF02566">
    <property type="entry name" value="OsmC"/>
    <property type="match status" value="1"/>
</dbReference>
<comment type="caution">
    <text evidence="2">The sequence shown here is derived from an EMBL/GenBank/DDBJ whole genome shotgun (WGS) entry which is preliminary data.</text>
</comment>
<proteinExistence type="predicted"/>
<keyword evidence="1" id="KW-0472">Membrane</keyword>
<dbReference type="PANTHER" id="PTHR34352:SF1">
    <property type="entry name" value="PROTEIN YHFA"/>
    <property type="match status" value="1"/>
</dbReference>